<organism evidence="1 2">
    <name type="scientific">Globodera rostochiensis</name>
    <name type="common">Golden nematode worm</name>
    <name type="synonym">Heterodera rostochiensis</name>
    <dbReference type="NCBI Taxonomy" id="31243"/>
    <lineage>
        <taxon>Eukaryota</taxon>
        <taxon>Metazoa</taxon>
        <taxon>Ecdysozoa</taxon>
        <taxon>Nematoda</taxon>
        <taxon>Chromadorea</taxon>
        <taxon>Rhabditida</taxon>
        <taxon>Tylenchina</taxon>
        <taxon>Tylenchomorpha</taxon>
        <taxon>Tylenchoidea</taxon>
        <taxon>Heteroderidae</taxon>
        <taxon>Heteroderinae</taxon>
        <taxon>Globodera</taxon>
    </lineage>
</organism>
<evidence type="ECO:0000313" key="2">
    <source>
        <dbReference type="WBParaSite" id="Gr19_v10_g11128.t1"/>
    </source>
</evidence>
<dbReference type="InterPro" id="IPR036412">
    <property type="entry name" value="HAD-like_sf"/>
</dbReference>
<proteinExistence type="predicted"/>
<protein>
    <submittedName>
        <fullName evidence="2">Uncharacterized protein</fullName>
    </submittedName>
</protein>
<dbReference type="Gene3D" id="3.40.50.1000">
    <property type="entry name" value="HAD superfamily/HAD-like"/>
    <property type="match status" value="1"/>
</dbReference>
<dbReference type="InterPro" id="IPR023198">
    <property type="entry name" value="PGP-like_dom2"/>
</dbReference>
<dbReference type="SUPFAM" id="SSF56784">
    <property type="entry name" value="HAD-like"/>
    <property type="match status" value="1"/>
</dbReference>
<dbReference type="SFLD" id="SFLDG01129">
    <property type="entry name" value="C1.5:_HAD__Beta-PGM__Phosphata"/>
    <property type="match status" value="1"/>
</dbReference>
<accession>A0A914GTP8</accession>
<dbReference type="Gene3D" id="1.10.150.240">
    <property type="entry name" value="Putative phosphatase, domain 2"/>
    <property type="match status" value="1"/>
</dbReference>
<dbReference type="InterPro" id="IPR050155">
    <property type="entry name" value="HAD-like_hydrolase_sf"/>
</dbReference>
<dbReference type="WBParaSite" id="Gr19_v10_g11128.t1">
    <property type="protein sequence ID" value="Gr19_v10_g11128.t1"/>
    <property type="gene ID" value="Gr19_v10_g11128"/>
</dbReference>
<sequence>MRTYRLIYAEDCQGNSIRPFNCPLFGGSRPPFLQAVHTKGYNTGIINGSTTAGIITGSLLIGAALYSRIPSFCFSARSASRYQTIKLMAGQLMTKIMVRRSVLAHPTLALISASPHPRVLQRSKYASNARTTLRVRRSNHHRPQLVIFDKDGTLICFHSLWVPWVRSFAEKVEEAGIVGIASKVYHALGFCPILKKVKRGLLAEGTMRQIRDRVVNLLVQHGLDRDEAMSVVAKAIHGSSAIPFAERTVRQLHDLEALFAKLKERGIKSSGDNARVEDSKGSVPKPHPNNALFICRQLGVQPKDAMVIGDTPADLGMGRSAKLGSIVGVLSGIGEQKELASEADHLVEHVGELLPLIG</sequence>
<evidence type="ECO:0000313" key="1">
    <source>
        <dbReference type="Proteomes" id="UP000887572"/>
    </source>
</evidence>
<dbReference type="PANTHER" id="PTHR43434">
    <property type="entry name" value="PHOSPHOGLYCOLATE PHOSPHATASE"/>
    <property type="match status" value="1"/>
</dbReference>
<dbReference type="SFLD" id="SFLDS00003">
    <property type="entry name" value="Haloacid_Dehalogenase"/>
    <property type="match status" value="1"/>
</dbReference>
<keyword evidence="1" id="KW-1185">Reference proteome</keyword>
<dbReference type="Proteomes" id="UP000887572">
    <property type="component" value="Unplaced"/>
</dbReference>
<dbReference type="AlphaFoldDB" id="A0A914GTP8"/>
<name>A0A914GTP8_GLORO</name>
<reference evidence="2" key="1">
    <citation type="submission" date="2022-11" db="UniProtKB">
        <authorList>
            <consortium name="WormBaseParasite"/>
        </authorList>
    </citation>
    <scope>IDENTIFICATION</scope>
</reference>
<dbReference type="GO" id="GO:0008967">
    <property type="term" value="F:phosphoglycolate phosphatase activity"/>
    <property type="evidence" value="ECO:0007669"/>
    <property type="project" value="TreeGrafter"/>
</dbReference>
<dbReference type="PANTHER" id="PTHR43434:SF22">
    <property type="entry name" value="PHOSPHOGLYCOLATE PHOSPHATASE"/>
    <property type="match status" value="1"/>
</dbReference>
<dbReference type="InterPro" id="IPR023214">
    <property type="entry name" value="HAD_sf"/>
</dbReference>
<dbReference type="Pfam" id="PF00702">
    <property type="entry name" value="Hydrolase"/>
    <property type="match status" value="1"/>
</dbReference>
<dbReference type="GO" id="GO:0006281">
    <property type="term" value="P:DNA repair"/>
    <property type="evidence" value="ECO:0007669"/>
    <property type="project" value="TreeGrafter"/>
</dbReference>